<dbReference type="PANTHER" id="PTHR33052">
    <property type="entry name" value="DUF4228 DOMAIN PROTEIN-RELATED"/>
    <property type="match status" value="1"/>
</dbReference>
<proteinExistence type="predicted"/>
<gene>
    <name evidence="3" type="primary">LOC104224020</name>
</gene>
<dbReference type="AlphaFoldDB" id="A0A1U7W5I5"/>
<keyword evidence="2" id="KW-1185">Reference proteome</keyword>
<evidence type="ECO:0000313" key="2">
    <source>
        <dbReference type="Proteomes" id="UP000189701"/>
    </source>
</evidence>
<dbReference type="eggNOG" id="ENOG502S2H1">
    <property type="taxonomic scope" value="Eukaryota"/>
</dbReference>
<dbReference type="Pfam" id="PF14009">
    <property type="entry name" value="PADRE"/>
    <property type="match status" value="1"/>
</dbReference>
<protein>
    <submittedName>
        <fullName evidence="3">Uncharacterized protein LOC104224020</fullName>
    </submittedName>
</protein>
<organism evidence="2 3">
    <name type="scientific">Nicotiana sylvestris</name>
    <name type="common">Wood tobacco</name>
    <name type="synonym">South American tobacco</name>
    <dbReference type="NCBI Taxonomy" id="4096"/>
    <lineage>
        <taxon>Eukaryota</taxon>
        <taxon>Viridiplantae</taxon>
        <taxon>Streptophyta</taxon>
        <taxon>Embryophyta</taxon>
        <taxon>Tracheophyta</taxon>
        <taxon>Spermatophyta</taxon>
        <taxon>Magnoliopsida</taxon>
        <taxon>eudicotyledons</taxon>
        <taxon>Gunneridae</taxon>
        <taxon>Pentapetalae</taxon>
        <taxon>asterids</taxon>
        <taxon>lamiids</taxon>
        <taxon>Solanales</taxon>
        <taxon>Solanaceae</taxon>
        <taxon>Nicotianoideae</taxon>
        <taxon>Nicotianeae</taxon>
        <taxon>Nicotiana</taxon>
    </lineage>
</organism>
<feature type="compositionally biased region" description="Polar residues" evidence="1">
    <location>
        <begin position="188"/>
        <end position="216"/>
    </location>
</feature>
<reference evidence="2" key="1">
    <citation type="journal article" date="2013" name="Genome Biol.">
        <title>Reference genomes and transcriptomes of Nicotiana sylvestris and Nicotiana tomentosiformis.</title>
        <authorList>
            <person name="Sierro N."/>
            <person name="Battey J.N."/>
            <person name="Ouadi S."/>
            <person name="Bovet L."/>
            <person name="Goepfert S."/>
            <person name="Bakaher N."/>
            <person name="Peitsch M.C."/>
            <person name="Ivanov N.V."/>
        </authorList>
    </citation>
    <scope>NUCLEOTIDE SEQUENCE [LARGE SCALE GENOMIC DNA]</scope>
</reference>
<dbReference type="RefSeq" id="XP_009773873.1">
    <property type="nucleotide sequence ID" value="XM_009775571.1"/>
</dbReference>
<sequence>MAFSNWICSRNTKNMFVKIVHPGGHVELHDRPILAAEIINRNPKSWVCHPSVFQQPWAILPPETTLMPGQKFYVVPIKTIKRLQSLAMKSSPALIHKLQKQSSLKENKTEKQEGNFSNCWLFQRNSPKNSEVPYSSLRQEENREVQSQGDNCFTCLLTGIRINKSGSGENVMSNTETRSSNSSLGSSETNFLNRNQRTNVDCNETSTGVSPTRLSSFDQWHPSLESISEE</sequence>
<dbReference type="Proteomes" id="UP000189701">
    <property type="component" value="Unplaced"/>
</dbReference>
<name>A0A1U7W5I5_NICSY</name>
<accession>A0A1U7W5I5</accession>
<evidence type="ECO:0000256" key="1">
    <source>
        <dbReference type="SAM" id="MobiDB-lite"/>
    </source>
</evidence>
<evidence type="ECO:0000313" key="3">
    <source>
        <dbReference type="RefSeq" id="XP_009773873.1"/>
    </source>
</evidence>
<reference evidence="3" key="2">
    <citation type="submission" date="2025-08" db="UniProtKB">
        <authorList>
            <consortium name="RefSeq"/>
        </authorList>
    </citation>
    <scope>IDENTIFICATION</scope>
    <source>
        <tissue evidence="3">Leaf</tissue>
    </source>
</reference>
<feature type="region of interest" description="Disordered" evidence="1">
    <location>
        <begin position="166"/>
        <end position="216"/>
    </location>
</feature>
<feature type="compositionally biased region" description="Polar residues" evidence="1">
    <location>
        <begin position="166"/>
        <end position="178"/>
    </location>
</feature>
<dbReference type="InterPro" id="IPR025322">
    <property type="entry name" value="PADRE_dom"/>
</dbReference>
<dbReference type="OrthoDB" id="1294202at2759"/>